<keyword evidence="2" id="KW-1185">Reference proteome</keyword>
<sequence>MGGQTLQSPLGEVDLAREALFELHVPTLLLAAFERAMQDGSVDAHGRVLVTTYQKPSPGETPETTRDVRIRGGARSLARRGNTVPRSAPELMYRRRLRGRMSVTGLCQICEAAEARFACDRCGAVVCQAHYDPGLGLCEECAAEERRSRGEDIGDFRGPR</sequence>
<evidence type="ECO:0000313" key="1">
    <source>
        <dbReference type="EMBL" id="GGM55859.1"/>
    </source>
</evidence>
<dbReference type="Proteomes" id="UP000614609">
    <property type="component" value="Unassembled WGS sequence"/>
</dbReference>
<name>A0A830FXK1_9EURY</name>
<dbReference type="EMBL" id="BMOO01000001">
    <property type="protein sequence ID" value="GGM55859.1"/>
    <property type="molecule type" value="Genomic_DNA"/>
</dbReference>
<proteinExistence type="predicted"/>
<organism evidence="1 2">
    <name type="scientific">Halarchaeum rubridurum</name>
    <dbReference type="NCBI Taxonomy" id="489911"/>
    <lineage>
        <taxon>Archaea</taxon>
        <taxon>Methanobacteriati</taxon>
        <taxon>Methanobacteriota</taxon>
        <taxon>Stenosarchaea group</taxon>
        <taxon>Halobacteria</taxon>
        <taxon>Halobacteriales</taxon>
        <taxon>Halobacteriaceae</taxon>
    </lineage>
</organism>
<reference evidence="1" key="1">
    <citation type="journal article" date="2014" name="Int. J. Syst. Evol. Microbiol.">
        <title>Complete genome sequence of Corynebacterium casei LMG S-19264T (=DSM 44701T), isolated from a smear-ripened cheese.</title>
        <authorList>
            <consortium name="US DOE Joint Genome Institute (JGI-PGF)"/>
            <person name="Walter F."/>
            <person name="Albersmeier A."/>
            <person name="Kalinowski J."/>
            <person name="Ruckert C."/>
        </authorList>
    </citation>
    <scope>NUCLEOTIDE SEQUENCE</scope>
    <source>
        <strain evidence="1">JCM 16108</strain>
    </source>
</reference>
<comment type="caution">
    <text evidence="1">The sequence shown here is derived from an EMBL/GenBank/DDBJ whole genome shotgun (WGS) entry which is preliminary data.</text>
</comment>
<protein>
    <recommendedName>
        <fullName evidence="3">HIT zinc finger</fullName>
    </recommendedName>
</protein>
<gene>
    <name evidence="1" type="ORF">GCM10009017_02620</name>
</gene>
<evidence type="ECO:0000313" key="2">
    <source>
        <dbReference type="Proteomes" id="UP000614609"/>
    </source>
</evidence>
<dbReference type="AlphaFoldDB" id="A0A830FXK1"/>
<accession>A0A830FXK1</accession>
<reference evidence="1" key="2">
    <citation type="submission" date="2020-09" db="EMBL/GenBank/DDBJ databases">
        <authorList>
            <person name="Sun Q."/>
            <person name="Ohkuma M."/>
        </authorList>
    </citation>
    <scope>NUCLEOTIDE SEQUENCE</scope>
    <source>
        <strain evidence="1">JCM 16108</strain>
    </source>
</reference>
<evidence type="ECO:0008006" key="3">
    <source>
        <dbReference type="Google" id="ProtNLM"/>
    </source>
</evidence>